<dbReference type="InterPro" id="IPR029045">
    <property type="entry name" value="ClpP/crotonase-like_dom_sf"/>
</dbReference>
<dbReference type="GO" id="GO:0006635">
    <property type="term" value="P:fatty acid beta-oxidation"/>
    <property type="evidence" value="ECO:0007669"/>
    <property type="project" value="TreeGrafter"/>
</dbReference>
<comment type="similarity">
    <text evidence="1 3">Belongs to the enoyl-CoA hydratase/isomerase family.</text>
</comment>
<evidence type="ECO:0000256" key="2">
    <source>
        <dbReference type="ARBA" id="ARBA00023239"/>
    </source>
</evidence>
<evidence type="ECO:0000256" key="1">
    <source>
        <dbReference type="ARBA" id="ARBA00005254"/>
    </source>
</evidence>
<dbReference type="GO" id="GO:0016836">
    <property type="term" value="F:hydro-lyase activity"/>
    <property type="evidence" value="ECO:0007669"/>
    <property type="project" value="UniProtKB-ARBA"/>
</dbReference>
<dbReference type="Pfam" id="PF00378">
    <property type="entry name" value="ECH_1"/>
    <property type="match status" value="1"/>
</dbReference>
<dbReference type="EMBL" id="DSGB01000006">
    <property type="protein sequence ID" value="HER96959.1"/>
    <property type="molecule type" value="Genomic_DNA"/>
</dbReference>
<dbReference type="SUPFAM" id="SSF52096">
    <property type="entry name" value="ClpP/crotonase"/>
    <property type="match status" value="1"/>
</dbReference>
<dbReference type="AlphaFoldDB" id="A0A7V2B293"/>
<evidence type="ECO:0000256" key="3">
    <source>
        <dbReference type="RuleBase" id="RU003707"/>
    </source>
</evidence>
<sequence length="267" mass="29072">MSREPEASSAQTVRYEVDSEGIALITIHRPEKHNALNRQVLAELDRYFWQARQDEDVKGIILTGAGDKSFCAGADVQQFTELDAYSGHRFALYGQAVFNRVEEMPKPVVAAVNGYALGGGFELAMACHLRVAADHAVFGLPEVSLGLIPGFGGTQRLPRLIGRGLATELILTAERISARRAFEIGLVNRVVPIEHLLDSARELVHAIVSKAPVAVALALEALRQSDLPLRQGLRLEAALFGQACATADFREGVSAFLERRKASFKGR</sequence>
<gene>
    <name evidence="4" type="ORF">ENO59_10710</name>
</gene>
<dbReference type="InterPro" id="IPR014748">
    <property type="entry name" value="Enoyl-CoA_hydra_C"/>
</dbReference>
<reference evidence="4" key="1">
    <citation type="journal article" date="2020" name="mSystems">
        <title>Genome- and Community-Level Interaction Insights into Carbon Utilization and Element Cycling Functions of Hydrothermarchaeota in Hydrothermal Sediment.</title>
        <authorList>
            <person name="Zhou Z."/>
            <person name="Liu Y."/>
            <person name="Xu W."/>
            <person name="Pan J."/>
            <person name="Luo Z.H."/>
            <person name="Li M."/>
        </authorList>
    </citation>
    <scope>NUCLEOTIDE SEQUENCE [LARGE SCALE GENOMIC DNA]</scope>
    <source>
        <strain evidence="4">SpSt-143</strain>
    </source>
</reference>
<accession>A0A7V2B293</accession>
<dbReference type="FunFam" id="3.90.226.10:FF:000009">
    <property type="entry name" value="Carnitinyl-CoA dehydratase"/>
    <property type="match status" value="1"/>
</dbReference>
<dbReference type="PROSITE" id="PS00166">
    <property type="entry name" value="ENOYL_COA_HYDRATASE"/>
    <property type="match status" value="1"/>
</dbReference>
<evidence type="ECO:0000313" key="4">
    <source>
        <dbReference type="EMBL" id="HER96959.1"/>
    </source>
</evidence>
<dbReference type="PANTHER" id="PTHR11941:SF54">
    <property type="entry name" value="ENOYL-COA HYDRATASE, MITOCHONDRIAL"/>
    <property type="match status" value="1"/>
</dbReference>
<organism evidence="4">
    <name type="scientific">Rhodothermus marinus</name>
    <name type="common">Rhodothermus obamensis</name>
    <dbReference type="NCBI Taxonomy" id="29549"/>
    <lineage>
        <taxon>Bacteria</taxon>
        <taxon>Pseudomonadati</taxon>
        <taxon>Rhodothermota</taxon>
        <taxon>Rhodothermia</taxon>
        <taxon>Rhodothermales</taxon>
        <taxon>Rhodothermaceae</taxon>
        <taxon>Rhodothermus</taxon>
    </lineage>
</organism>
<dbReference type="PANTHER" id="PTHR11941">
    <property type="entry name" value="ENOYL-COA HYDRATASE-RELATED"/>
    <property type="match status" value="1"/>
</dbReference>
<dbReference type="InterPro" id="IPR001753">
    <property type="entry name" value="Enoyl-CoA_hydra/iso"/>
</dbReference>
<name>A0A7V2B293_RHOMR</name>
<dbReference type="Gene3D" id="1.10.12.10">
    <property type="entry name" value="Lyase 2-enoyl-coa Hydratase, Chain A, domain 2"/>
    <property type="match status" value="1"/>
</dbReference>
<comment type="caution">
    <text evidence="4">The sequence shown here is derived from an EMBL/GenBank/DDBJ whole genome shotgun (WGS) entry which is preliminary data.</text>
</comment>
<dbReference type="CDD" id="cd06558">
    <property type="entry name" value="crotonase-like"/>
    <property type="match status" value="1"/>
</dbReference>
<proteinExistence type="inferred from homology"/>
<dbReference type="FunFam" id="1.10.12.10:FF:000001">
    <property type="entry name" value="Probable enoyl-CoA hydratase, mitochondrial"/>
    <property type="match status" value="1"/>
</dbReference>
<dbReference type="Gene3D" id="3.90.226.10">
    <property type="entry name" value="2-enoyl-CoA Hydratase, Chain A, domain 1"/>
    <property type="match status" value="1"/>
</dbReference>
<protein>
    <submittedName>
        <fullName evidence="4">Enoyl-CoA hydratase</fullName>
    </submittedName>
</protein>
<keyword evidence="2" id="KW-0456">Lyase</keyword>
<dbReference type="InterPro" id="IPR018376">
    <property type="entry name" value="Enoyl-CoA_hyd/isom_CS"/>
</dbReference>